<evidence type="ECO:0000256" key="1">
    <source>
        <dbReference type="SAM" id="MobiDB-lite"/>
    </source>
</evidence>
<evidence type="ECO:0000313" key="3">
    <source>
        <dbReference type="Proteomes" id="UP001562425"/>
    </source>
</evidence>
<name>A0ABD1CS55_CULPP</name>
<proteinExistence type="predicted"/>
<protein>
    <submittedName>
        <fullName evidence="2">Uncharacterized protein</fullName>
    </submittedName>
</protein>
<feature type="region of interest" description="Disordered" evidence="1">
    <location>
        <begin position="53"/>
        <end position="86"/>
    </location>
</feature>
<evidence type="ECO:0000313" key="2">
    <source>
        <dbReference type="EMBL" id="KAL1379233.1"/>
    </source>
</evidence>
<dbReference type="Proteomes" id="UP001562425">
    <property type="component" value="Unassembled WGS sequence"/>
</dbReference>
<accession>A0ABD1CS55</accession>
<gene>
    <name evidence="2" type="ORF">pipiens_015048</name>
</gene>
<sequence length="86" mass="9909">MVSVFRLSRWIIDCGKICILSPFVELDLCEQLPWNQKFQGNHMILHRQGSKTGCEEGAGHERKKEKQPICPTSRKWRAGNADQSRV</sequence>
<keyword evidence="3" id="KW-1185">Reference proteome</keyword>
<feature type="compositionally biased region" description="Basic and acidic residues" evidence="1">
    <location>
        <begin position="53"/>
        <end position="67"/>
    </location>
</feature>
<reference evidence="2 3" key="1">
    <citation type="submission" date="2024-05" db="EMBL/GenBank/DDBJ databases">
        <title>Culex pipiens pipiens assembly and annotation.</title>
        <authorList>
            <person name="Alout H."/>
            <person name="Durand T."/>
        </authorList>
    </citation>
    <scope>NUCLEOTIDE SEQUENCE [LARGE SCALE GENOMIC DNA]</scope>
    <source>
        <strain evidence="2">HA-2024</strain>
        <tissue evidence="2">Whole body</tissue>
    </source>
</reference>
<organism evidence="2 3">
    <name type="scientific">Culex pipiens pipiens</name>
    <name type="common">Northern house mosquito</name>
    <dbReference type="NCBI Taxonomy" id="38569"/>
    <lineage>
        <taxon>Eukaryota</taxon>
        <taxon>Metazoa</taxon>
        <taxon>Ecdysozoa</taxon>
        <taxon>Arthropoda</taxon>
        <taxon>Hexapoda</taxon>
        <taxon>Insecta</taxon>
        <taxon>Pterygota</taxon>
        <taxon>Neoptera</taxon>
        <taxon>Endopterygota</taxon>
        <taxon>Diptera</taxon>
        <taxon>Nematocera</taxon>
        <taxon>Culicoidea</taxon>
        <taxon>Culicidae</taxon>
        <taxon>Culicinae</taxon>
        <taxon>Culicini</taxon>
        <taxon>Culex</taxon>
        <taxon>Culex</taxon>
    </lineage>
</organism>
<comment type="caution">
    <text evidence="2">The sequence shown here is derived from an EMBL/GenBank/DDBJ whole genome shotgun (WGS) entry which is preliminary data.</text>
</comment>
<dbReference type="AlphaFoldDB" id="A0ABD1CS55"/>
<dbReference type="EMBL" id="JBEHCU010009794">
    <property type="protein sequence ID" value="KAL1379233.1"/>
    <property type="molecule type" value="Genomic_DNA"/>
</dbReference>